<feature type="binding site" evidence="4">
    <location>
        <position position="108"/>
    </location>
    <ligand>
        <name>(6R)-10-formyltetrahydrofolate</name>
        <dbReference type="ChEBI" id="CHEBI:195366"/>
    </ligand>
</feature>
<dbReference type="InterPro" id="IPR002376">
    <property type="entry name" value="Formyl_transf_N"/>
</dbReference>
<reference evidence="6 7" key="1">
    <citation type="submission" date="2023-04" db="EMBL/GenBank/DDBJ databases">
        <title>Marinoamorphus aggregata gen. nov., sp. Nov., isolate from tissue of brittle star Ophioplocus japonicus.</title>
        <authorList>
            <person name="Kawano K."/>
            <person name="Sawayama S."/>
            <person name="Nakagawa S."/>
        </authorList>
    </citation>
    <scope>NUCLEOTIDE SEQUENCE [LARGE SCALE GENOMIC DNA]</scope>
    <source>
        <strain evidence="6 7">NKW23</strain>
    </source>
</reference>
<comment type="similarity">
    <text evidence="4">Belongs to the GART family.</text>
</comment>
<comment type="caution">
    <text evidence="6">The sequence shown here is derived from an EMBL/GenBank/DDBJ whole genome shotgun (WGS) entry which is preliminary data.</text>
</comment>
<comment type="pathway">
    <text evidence="1 4">Purine metabolism; IMP biosynthesis via de novo pathway; N(2)-formyl-N(1)-(5-phospho-D-ribosyl)glycinamide from N(1)-(5-phospho-D-ribosyl)glycinamide (10-formyl THF route): step 1/1.</text>
</comment>
<evidence type="ECO:0000256" key="1">
    <source>
        <dbReference type="ARBA" id="ARBA00005054"/>
    </source>
</evidence>
<proteinExistence type="inferred from homology"/>
<keyword evidence="3 4" id="KW-0658">Purine biosynthesis</keyword>
<keyword evidence="2 4" id="KW-0808">Transferase</keyword>
<comment type="caution">
    <text evidence="4">Lacks conserved residue(s) required for the propagation of feature annotation.</text>
</comment>
<dbReference type="Gene3D" id="3.40.50.170">
    <property type="entry name" value="Formyl transferase, N-terminal domain"/>
    <property type="match status" value="1"/>
</dbReference>
<feature type="domain" description="Formyl transferase N-terminal" evidence="5">
    <location>
        <begin position="7"/>
        <end position="183"/>
    </location>
</feature>
<protein>
    <recommendedName>
        <fullName evidence="4">Phosphoribosylglycinamide formyltransferase</fullName>
        <ecNumber evidence="4">2.1.2.2</ecNumber>
    </recommendedName>
    <alternativeName>
        <fullName evidence="4">5'-phosphoribosylglycinamide transformylase</fullName>
    </alternativeName>
    <alternativeName>
        <fullName evidence="4">GAR transformylase</fullName>
        <shortName evidence="4">GART</shortName>
    </alternativeName>
</protein>
<gene>
    <name evidence="4 6" type="primary">purN</name>
    <name evidence="6" type="ORF">LNKW23_25070</name>
</gene>
<evidence type="ECO:0000256" key="3">
    <source>
        <dbReference type="ARBA" id="ARBA00022755"/>
    </source>
</evidence>
<sequence>MSRAVGILISGRGSNMTALVEAMQRAPGPAHPALVLSNRPGAGGLETAARLGVPTAVVDHRAFPDRERFDAAVNSRLAEAGVELVACAGFMRIMTPVLTGAWAGRMLNIHPSLLPLFPGLDTHARALAAGVAIHGCTVHEVTQELDAGPILGQAAVPVRPGDTEASLAARVLEQEHRLYPRVLAAFAADPAAARAGRVALFAAGSA</sequence>
<comment type="function">
    <text evidence="4">Catalyzes the transfer of a formyl group from 10-formyltetrahydrofolate to 5-phospho-ribosyl-glycinamide (GAR), producing 5-phospho-ribosyl-N-formylglycinamide (FGAR) and tetrahydrofolate.</text>
</comment>
<accession>A0ABQ6LQP2</accession>
<name>A0ABQ6LQP2_9RHOB</name>
<dbReference type="SUPFAM" id="SSF53328">
    <property type="entry name" value="Formyltransferase"/>
    <property type="match status" value="1"/>
</dbReference>
<organism evidence="6 7">
    <name type="scientific">Paralimibaculum aggregatum</name>
    <dbReference type="NCBI Taxonomy" id="3036245"/>
    <lineage>
        <taxon>Bacteria</taxon>
        <taxon>Pseudomonadati</taxon>
        <taxon>Pseudomonadota</taxon>
        <taxon>Alphaproteobacteria</taxon>
        <taxon>Rhodobacterales</taxon>
        <taxon>Paracoccaceae</taxon>
        <taxon>Paralimibaculum</taxon>
    </lineage>
</organism>
<feature type="active site" description="Proton donor" evidence="4">
    <location>
        <position position="110"/>
    </location>
</feature>
<dbReference type="HAMAP" id="MF_01930">
    <property type="entry name" value="PurN"/>
    <property type="match status" value="1"/>
</dbReference>
<dbReference type="NCBIfam" id="TIGR00639">
    <property type="entry name" value="PurN"/>
    <property type="match status" value="1"/>
</dbReference>
<evidence type="ECO:0000259" key="5">
    <source>
        <dbReference type="Pfam" id="PF00551"/>
    </source>
</evidence>
<feature type="binding site" evidence="4">
    <location>
        <position position="66"/>
    </location>
    <ligand>
        <name>(6R)-10-formyltetrahydrofolate</name>
        <dbReference type="ChEBI" id="CHEBI:195366"/>
    </ligand>
</feature>
<keyword evidence="7" id="KW-1185">Reference proteome</keyword>
<dbReference type="InterPro" id="IPR004607">
    <property type="entry name" value="GART"/>
</dbReference>
<dbReference type="EC" id="2.1.2.2" evidence="4"/>
<dbReference type="InterPro" id="IPR036477">
    <property type="entry name" value="Formyl_transf_N_sf"/>
</dbReference>
<feature type="site" description="Raises pKa of active site His" evidence="4">
    <location>
        <position position="146"/>
    </location>
</feature>
<dbReference type="Pfam" id="PF00551">
    <property type="entry name" value="Formyl_trans_N"/>
    <property type="match status" value="1"/>
</dbReference>
<dbReference type="EMBL" id="BSYI01000018">
    <property type="protein sequence ID" value="GMG83294.1"/>
    <property type="molecule type" value="Genomic_DNA"/>
</dbReference>
<comment type="catalytic activity">
    <reaction evidence="4">
        <text>N(1)-(5-phospho-beta-D-ribosyl)glycinamide + (6R)-10-formyltetrahydrofolate = N(2)-formyl-N(1)-(5-phospho-beta-D-ribosyl)glycinamide + (6S)-5,6,7,8-tetrahydrofolate + H(+)</text>
        <dbReference type="Rhea" id="RHEA:15053"/>
        <dbReference type="ChEBI" id="CHEBI:15378"/>
        <dbReference type="ChEBI" id="CHEBI:57453"/>
        <dbReference type="ChEBI" id="CHEBI:143788"/>
        <dbReference type="ChEBI" id="CHEBI:147286"/>
        <dbReference type="ChEBI" id="CHEBI:195366"/>
        <dbReference type="EC" id="2.1.2.2"/>
    </reaction>
</comment>
<dbReference type="PANTHER" id="PTHR43369">
    <property type="entry name" value="PHOSPHORIBOSYLGLYCINAMIDE FORMYLTRANSFERASE"/>
    <property type="match status" value="1"/>
</dbReference>
<feature type="binding site" evidence="4">
    <location>
        <begin position="13"/>
        <end position="15"/>
    </location>
    <ligand>
        <name>N(1)-(5-phospho-beta-D-ribosyl)glycinamide</name>
        <dbReference type="ChEBI" id="CHEBI:143788"/>
    </ligand>
</feature>
<evidence type="ECO:0000256" key="4">
    <source>
        <dbReference type="HAMAP-Rule" id="MF_01930"/>
    </source>
</evidence>
<evidence type="ECO:0000313" key="6">
    <source>
        <dbReference type="EMBL" id="GMG83294.1"/>
    </source>
</evidence>
<dbReference type="RefSeq" id="WP_285672091.1">
    <property type="nucleotide sequence ID" value="NZ_BSYI01000018.1"/>
</dbReference>
<dbReference type="CDD" id="cd08645">
    <property type="entry name" value="FMT_core_GART"/>
    <property type="match status" value="1"/>
</dbReference>
<evidence type="ECO:0000313" key="7">
    <source>
        <dbReference type="Proteomes" id="UP001239909"/>
    </source>
</evidence>
<evidence type="ECO:0000256" key="2">
    <source>
        <dbReference type="ARBA" id="ARBA00022679"/>
    </source>
</evidence>
<dbReference type="Proteomes" id="UP001239909">
    <property type="component" value="Unassembled WGS sequence"/>
</dbReference>
<dbReference type="PANTHER" id="PTHR43369:SF2">
    <property type="entry name" value="PHOSPHORIBOSYLGLYCINAMIDE FORMYLTRANSFERASE"/>
    <property type="match status" value="1"/>
</dbReference>